<reference evidence="1 2" key="1">
    <citation type="submission" date="2014-01" db="EMBL/GenBank/DDBJ databases">
        <title>Complete genome sequence of ionizing-radiation resistance bacterium Hymenobacter swuensis DY53.</title>
        <authorList>
            <person name="Jung J.-H."/>
            <person name="Jeong S.-W."/>
            <person name="Joe M.-H."/>
            <person name="Cho y.-j."/>
            <person name="Kim M.-K."/>
            <person name="Lim S.-Y."/>
        </authorList>
    </citation>
    <scope>NUCLEOTIDE SEQUENCE [LARGE SCALE GENOMIC DNA]</scope>
    <source>
        <strain evidence="1 2">DY53</strain>
    </source>
</reference>
<dbReference type="Proteomes" id="UP000019423">
    <property type="component" value="Chromosome"/>
</dbReference>
<evidence type="ECO:0008006" key="3">
    <source>
        <dbReference type="Google" id="ProtNLM"/>
    </source>
</evidence>
<keyword evidence="2" id="KW-1185">Reference proteome</keyword>
<evidence type="ECO:0000313" key="1">
    <source>
        <dbReference type="EMBL" id="AHJ99504.1"/>
    </source>
</evidence>
<dbReference type="PATRIC" id="fig|1227739.3.peg.4061"/>
<dbReference type="EMBL" id="CP007145">
    <property type="protein sequence ID" value="AHJ99504.1"/>
    <property type="molecule type" value="Genomic_DNA"/>
</dbReference>
<proteinExistence type="predicted"/>
<accession>W8F294</accession>
<name>W8F294_9BACT</name>
<dbReference type="KEGG" id="hsw:Hsw_3909"/>
<protein>
    <recommendedName>
        <fullName evidence="3">Outer membrane protein beta-barrel domain-containing protein</fullName>
    </recommendedName>
</protein>
<dbReference type="HOGENOM" id="CLU_089897_0_0_10"/>
<organism evidence="1 2">
    <name type="scientific">Hymenobacter swuensis DY53</name>
    <dbReference type="NCBI Taxonomy" id="1227739"/>
    <lineage>
        <taxon>Bacteria</taxon>
        <taxon>Pseudomonadati</taxon>
        <taxon>Bacteroidota</taxon>
        <taxon>Cytophagia</taxon>
        <taxon>Cytophagales</taxon>
        <taxon>Hymenobacteraceae</taxon>
        <taxon>Hymenobacter</taxon>
    </lineage>
</organism>
<evidence type="ECO:0000313" key="2">
    <source>
        <dbReference type="Proteomes" id="UP000019423"/>
    </source>
</evidence>
<dbReference type="eggNOG" id="ENOG502ZAYW">
    <property type="taxonomic scope" value="Bacteria"/>
</dbReference>
<sequence length="296" mass="32365">MHANLRTFDRVGGRKLLSQHSSHRFPISLQPVRTSLVFGSSLLLALLGGGTTAQAQQAQTSASSNDEPSYRKEFTYGINFNTRGGLIGGASVRSTRLLNQDWLRFWSIEAVEIKHPKEQKVGTQYGGTIVYGKSNYMFALRPSVGIQRVIFRKAPDSGVQVNGLLSGGPSIGLVMPYYISYDYSDRTTNPTAPATDIRNEQYDPMIHRNEGAIVDRAPLFSGVGETKALIGAHIRGALSFEYGRYRDAVAGVEVGALIEAYSKAPPIIRVAGVSDESLNDRFLPSVYLTVYLGSRN</sequence>
<gene>
    <name evidence="1" type="ORF">Hsw_3909</name>
</gene>
<dbReference type="STRING" id="1227739.Hsw_3909"/>
<dbReference type="AlphaFoldDB" id="W8F294"/>